<reference evidence="2 3" key="1">
    <citation type="journal article" date="2019" name="Sci. Rep.">
        <title>Orb-weaving spider Araneus ventricosus genome elucidates the spidroin gene catalogue.</title>
        <authorList>
            <person name="Kono N."/>
            <person name="Nakamura H."/>
            <person name="Ohtoshi R."/>
            <person name="Moran D.A.P."/>
            <person name="Shinohara A."/>
            <person name="Yoshida Y."/>
            <person name="Fujiwara M."/>
            <person name="Mori M."/>
            <person name="Tomita M."/>
            <person name="Arakawa K."/>
        </authorList>
    </citation>
    <scope>NUCLEOTIDE SEQUENCE [LARGE SCALE GENOMIC DNA]</scope>
</reference>
<comment type="caution">
    <text evidence="2">The sequence shown here is derived from an EMBL/GenBank/DDBJ whole genome shotgun (WGS) entry which is preliminary data.</text>
</comment>
<organism evidence="2 3">
    <name type="scientific">Araneus ventricosus</name>
    <name type="common">Orbweaver spider</name>
    <name type="synonym">Epeira ventricosa</name>
    <dbReference type="NCBI Taxonomy" id="182803"/>
    <lineage>
        <taxon>Eukaryota</taxon>
        <taxon>Metazoa</taxon>
        <taxon>Ecdysozoa</taxon>
        <taxon>Arthropoda</taxon>
        <taxon>Chelicerata</taxon>
        <taxon>Arachnida</taxon>
        <taxon>Araneae</taxon>
        <taxon>Araneomorphae</taxon>
        <taxon>Entelegynae</taxon>
        <taxon>Araneoidea</taxon>
        <taxon>Araneidae</taxon>
        <taxon>Araneus</taxon>
    </lineage>
</organism>
<evidence type="ECO:0000313" key="3">
    <source>
        <dbReference type="Proteomes" id="UP000499080"/>
    </source>
</evidence>
<evidence type="ECO:0000313" key="2">
    <source>
        <dbReference type="EMBL" id="GBO37755.1"/>
    </source>
</evidence>
<feature type="transmembrane region" description="Helical" evidence="1">
    <location>
        <begin position="70"/>
        <end position="89"/>
    </location>
</feature>
<feature type="transmembrane region" description="Helical" evidence="1">
    <location>
        <begin position="37"/>
        <end position="58"/>
    </location>
</feature>
<keyword evidence="1" id="KW-1133">Transmembrane helix</keyword>
<keyword evidence="1" id="KW-0812">Transmembrane</keyword>
<accession>A0A4Y2WJR2</accession>
<keyword evidence="3" id="KW-1185">Reference proteome</keyword>
<dbReference type="EMBL" id="BGPR01062292">
    <property type="protein sequence ID" value="GBO37755.1"/>
    <property type="molecule type" value="Genomic_DNA"/>
</dbReference>
<proteinExistence type="predicted"/>
<feature type="transmembrane region" description="Helical" evidence="1">
    <location>
        <begin position="6"/>
        <end position="25"/>
    </location>
</feature>
<gene>
    <name evidence="2" type="ORF">AVEN_275339_1</name>
</gene>
<dbReference type="AlphaFoldDB" id="A0A4Y2WJR2"/>
<evidence type="ECO:0000256" key="1">
    <source>
        <dbReference type="SAM" id="Phobius"/>
    </source>
</evidence>
<sequence length="91" mass="9947">MWGLYEPLYGVGFLAAASLVLRMALYRVCMLGKCVFCYFDCLESAGPLLALILGGLLLSSLSCLPHDFVWSLQSGEVCVCLSVYVANLFKI</sequence>
<keyword evidence="1" id="KW-0472">Membrane</keyword>
<protein>
    <submittedName>
        <fullName evidence="2">Uncharacterized protein</fullName>
    </submittedName>
</protein>
<dbReference type="Proteomes" id="UP000499080">
    <property type="component" value="Unassembled WGS sequence"/>
</dbReference>
<name>A0A4Y2WJR2_ARAVE</name>